<reference evidence="1 2" key="1">
    <citation type="submission" date="2018-07" db="EMBL/GenBank/DDBJ databases">
        <title>Genome analysis of Larkinella rosea.</title>
        <authorList>
            <person name="Zhou Z."/>
            <person name="Wang G."/>
        </authorList>
    </citation>
    <scope>NUCLEOTIDE SEQUENCE [LARGE SCALE GENOMIC DNA]</scope>
    <source>
        <strain evidence="2">zzj9</strain>
    </source>
</reference>
<keyword evidence="2" id="KW-1185">Reference proteome</keyword>
<organism evidence="1 2">
    <name type="scientific">Larkinella punicea</name>
    <dbReference type="NCBI Taxonomy" id="2315727"/>
    <lineage>
        <taxon>Bacteria</taxon>
        <taxon>Pseudomonadati</taxon>
        <taxon>Bacteroidota</taxon>
        <taxon>Cytophagia</taxon>
        <taxon>Cytophagales</taxon>
        <taxon>Spirosomataceae</taxon>
        <taxon>Larkinella</taxon>
    </lineage>
</organism>
<evidence type="ECO:0000313" key="2">
    <source>
        <dbReference type="Proteomes" id="UP000253383"/>
    </source>
</evidence>
<proteinExistence type="predicted"/>
<name>A0A368JVE7_9BACT</name>
<dbReference type="AlphaFoldDB" id="A0A368JVE7"/>
<evidence type="ECO:0000313" key="1">
    <source>
        <dbReference type="EMBL" id="RCR71335.1"/>
    </source>
</evidence>
<comment type="caution">
    <text evidence="1">The sequence shown here is derived from an EMBL/GenBank/DDBJ whole genome shotgun (WGS) entry which is preliminary data.</text>
</comment>
<sequence>MILGKILKKFQFFSAMLRETRHEVYENRVLMGKLLSMQTREINSIQDAEFKVFSQYGDDGIIQYLIKAASIRSHSFVEFGVETYVESNTRFLLINNNWTGLVLDGSDQNIAYIRSDPFFWQHHLIANQAFITAENINSLLTDAGFKGPLGLLSIDIDGNDYWVWKAIDAVDADIVVVEYNSLFGPERPVTVPYQPDFVRSKAHYSYLYFGASLAALCDLATEKGYSFVGCNSTGLNAYFVKSTQLGSLKPLTAAEGYVYSKFREGRDPDGKLTYATGDDRIEIIRGLPVFNTRTQAVEPF</sequence>
<protein>
    <submittedName>
        <fullName evidence="1">Uncharacterized protein</fullName>
    </submittedName>
</protein>
<gene>
    <name evidence="1" type="ORF">DUE52_02070</name>
</gene>
<dbReference type="Proteomes" id="UP000253383">
    <property type="component" value="Unassembled WGS sequence"/>
</dbReference>
<dbReference type="EMBL" id="QOWE01000002">
    <property type="protein sequence ID" value="RCR71335.1"/>
    <property type="molecule type" value="Genomic_DNA"/>
</dbReference>
<dbReference type="OrthoDB" id="9810122at2"/>
<accession>A0A368JVE7</accession>